<dbReference type="AlphaFoldDB" id="A0A931CPY2"/>
<dbReference type="Proteomes" id="UP000655366">
    <property type="component" value="Unassembled WGS sequence"/>
</dbReference>
<keyword evidence="4 5" id="KW-0472">Membrane</keyword>
<evidence type="ECO:0000313" key="6">
    <source>
        <dbReference type="EMBL" id="MBG0740385.1"/>
    </source>
</evidence>
<feature type="transmembrane region" description="Helical" evidence="5">
    <location>
        <begin position="76"/>
        <end position="98"/>
    </location>
</feature>
<gene>
    <name evidence="6" type="ORF">IV500_13440</name>
</gene>
<keyword evidence="3 5" id="KW-1133">Transmembrane helix</keyword>
<comment type="caution">
    <text evidence="6">The sequence shown here is derived from an EMBL/GenBank/DDBJ whole genome shotgun (WGS) entry which is preliminary data.</text>
</comment>
<dbReference type="SUPFAM" id="SSF144091">
    <property type="entry name" value="Rhomboid-like"/>
    <property type="match status" value="1"/>
</dbReference>
<evidence type="ECO:0000256" key="4">
    <source>
        <dbReference type="ARBA" id="ARBA00023136"/>
    </source>
</evidence>
<keyword evidence="2 5" id="KW-0812">Transmembrane</keyword>
<dbReference type="GO" id="GO:0016020">
    <property type="term" value="C:membrane"/>
    <property type="evidence" value="ECO:0007669"/>
    <property type="project" value="UniProtKB-SubCell"/>
</dbReference>
<feature type="non-terminal residue" evidence="6">
    <location>
        <position position="280"/>
    </location>
</feature>
<protein>
    <recommendedName>
        <fullName evidence="8">Peptidase S54 rhomboid domain-containing protein</fullName>
    </recommendedName>
</protein>
<feature type="transmembrane region" description="Helical" evidence="5">
    <location>
        <begin position="177"/>
        <end position="205"/>
    </location>
</feature>
<feature type="transmembrane region" description="Helical" evidence="5">
    <location>
        <begin position="110"/>
        <end position="134"/>
    </location>
</feature>
<organism evidence="6 7">
    <name type="scientific">Arthrobacter terrae</name>
    <dbReference type="NCBI Taxonomy" id="2935737"/>
    <lineage>
        <taxon>Bacteria</taxon>
        <taxon>Bacillati</taxon>
        <taxon>Actinomycetota</taxon>
        <taxon>Actinomycetes</taxon>
        <taxon>Micrococcales</taxon>
        <taxon>Micrococcaceae</taxon>
        <taxon>Arthrobacter</taxon>
    </lineage>
</organism>
<proteinExistence type="predicted"/>
<sequence>MRERLSAGRRVWIWFAEMTFDGVRHAPLTFGLLVLMWAVALGTTSVSRGPRGHLAGAVLANPSTSGSHPWSVVLSLLWAPDLGTYLWTTAALLGLGIFAERQLGTSRFAVALVAGHLTGVLGGFAVAGAVSFAFPDWAAALAGTGFGGPALAVVGAAMASTASLGTMWRRRWRVSGFILLGTMVLFNGAMITIMLLASAVAGYVVGKVMYRSVSIRTVPAASIRESRILIALVCAAAAAGPPLAAVSANANGPFAVLGELFTGVQDTDPTAIRGICAAAA</sequence>
<reference evidence="6 7" key="1">
    <citation type="submission" date="2020-11" db="EMBL/GenBank/DDBJ databases">
        <title>Arthrobacter antarcticus sp. nov., isolated from Antarctic Soil.</title>
        <authorList>
            <person name="Li J."/>
        </authorList>
    </citation>
    <scope>NUCLEOTIDE SEQUENCE [LARGE SCALE GENOMIC DNA]</scope>
    <source>
        <strain evidence="6 7">Z1-20</strain>
    </source>
</reference>
<evidence type="ECO:0000256" key="2">
    <source>
        <dbReference type="ARBA" id="ARBA00022692"/>
    </source>
</evidence>
<dbReference type="InterPro" id="IPR035952">
    <property type="entry name" value="Rhomboid-like_sf"/>
</dbReference>
<keyword evidence="7" id="KW-1185">Reference proteome</keyword>
<dbReference type="RefSeq" id="WP_230854935.1">
    <property type="nucleotide sequence ID" value="NZ_JADNYM010000016.1"/>
</dbReference>
<evidence type="ECO:0000313" key="7">
    <source>
        <dbReference type="Proteomes" id="UP000655366"/>
    </source>
</evidence>
<name>A0A931CPY2_9MICC</name>
<evidence type="ECO:0000256" key="5">
    <source>
        <dbReference type="SAM" id="Phobius"/>
    </source>
</evidence>
<dbReference type="EMBL" id="JADNYM010000016">
    <property type="protein sequence ID" value="MBG0740385.1"/>
    <property type="molecule type" value="Genomic_DNA"/>
</dbReference>
<feature type="transmembrane region" description="Helical" evidence="5">
    <location>
        <begin position="146"/>
        <end position="165"/>
    </location>
</feature>
<evidence type="ECO:0000256" key="1">
    <source>
        <dbReference type="ARBA" id="ARBA00004141"/>
    </source>
</evidence>
<evidence type="ECO:0008006" key="8">
    <source>
        <dbReference type="Google" id="ProtNLM"/>
    </source>
</evidence>
<accession>A0A931CPY2</accession>
<comment type="subcellular location">
    <subcellularLocation>
        <location evidence="1">Membrane</location>
        <topology evidence="1">Multi-pass membrane protein</topology>
    </subcellularLocation>
</comment>
<evidence type="ECO:0000256" key="3">
    <source>
        <dbReference type="ARBA" id="ARBA00022989"/>
    </source>
</evidence>